<reference evidence="2 3" key="1">
    <citation type="submission" date="2016-10" db="EMBL/GenBank/DDBJ databases">
        <authorList>
            <person name="de Groot N.N."/>
        </authorList>
    </citation>
    <scope>NUCLEOTIDE SEQUENCE [LARGE SCALE GENOMIC DNA]</scope>
    <source>
        <strain evidence="2 3">CGMCC 4.2022</strain>
    </source>
</reference>
<keyword evidence="3" id="KW-1185">Reference proteome</keyword>
<dbReference type="GO" id="GO:0005737">
    <property type="term" value="C:cytoplasm"/>
    <property type="evidence" value="ECO:0007669"/>
    <property type="project" value="TreeGrafter"/>
</dbReference>
<dbReference type="GO" id="GO:0004029">
    <property type="term" value="F:aldehyde dehydrogenase (NAD+) activity"/>
    <property type="evidence" value="ECO:0007669"/>
    <property type="project" value="TreeGrafter"/>
</dbReference>
<dbReference type="EMBL" id="FNIE01000019">
    <property type="protein sequence ID" value="SDP18858.1"/>
    <property type="molecule type" value="Genomic_DNA"/>
</dbReference>
<protein>
    <submittedName>
        <fullName evidence="2">Nucleoside-diphosphate-sugar epimerase</fullName>
    </submittedName>
</protein>
<dbReference type="InterPro" id="IPR016040">
    <property type="entry name" value="NAD(P)-bd_dom"/>
</dbReference>
<dbReference type="InterPro" id="IPR036291">
    <property type="entry name" value="NAD(P)-bd_dom_sf"/>
</dbReference>
<dbReference type="RefSeq" id="WP_093787887.1">
    <property type="nucleotide sequence ID" value="NZ_FNIE01000019.1"/>
</dbReference>
<sequence length="311" mass="31285">MRVFVTGASGWVGRGLVPDLLAAGHSVTALARSGASAEALRAAGAEPCPGSLDDLDTLREAAAAADGVVHLAFRHDIAFSGDYAGASAADRAAIDAFGEALSGTGKPLVIASGILGVLGLPPGATATERDGLTAQAAGGKGPISGGGGRIANAHRALALADRQVRASVVRLPPATHGAGDNGFMAAAVGFAREKGAAAYVGDGANRWPAVHRDDAARLFRLALEAAPAGSVLHAVGEEGVPIREVAEVLAAHLGIPAVSVTPEQVRDHVGWLGGFWGLDGPASSRITRELLGWQPVRPGLIADLKAGHYFG</sequence>
<dbReference type="OrthoDB" id="9787292at2"/>
<dbReference type="Pfam" id="PF13460">
    <property type="entry name" value="NAD_binding_10"/>
    <property type="match status" value="1"/>
</dbReference>
<name>A0A1H0QQ94_9ACTN</name>
<dbReference type="InterPro" id="IPR051783">
    <property type="entry name" value="NAD(P)-dependent_oxidoreduct"/>
</dbReference>
<dbReference type="STRING" id="310781.SAMN05216259_11956"/>
<evidence type="ECO:0000259" key="1">
    <source>
        <dbReference type="Pfam" id="PF13460"/>
    </source>
</evidence>
<dbReference type="SUPFAM" id="SSF51735">
    <property type="entry name" value="NAD(P)-binding Rossmann-fold domains"/>
    <property type="match status" value="1"/>
</dbReference>
<dbReference type="CDD" id="cd05262">
    <property type="entry name" value="SDR_a7"/>
    <property type="match status" value="1"/>
</dbReference>
<organism evidence="2 3">
    <name type="scientific">Actinacidiphila guanduensis</name>
    <dbReference type="NCBI Taxonomy" id="310781"/>
    <lineage>
        <taxon>Bacteria</taxon>
        <taxon>Bacillati</taxon>
        <taxon>Actinomycetota</taxon>
        <taxon>Actinomycetes</taxon>
        <taxon>Kitasatosporales</taxon>
        <taxon>Streptomycetaceae</taxon>
        <taxon>Actinacidiphila</taxon>
    </lineage>
</organism>
<dbReference type="Gene3D" id="3.40.50.720">
    <property type="entry name" value="NAD(P)-binding Rossmann-like Domain"/>
    <property type="match status" value="1"/>
</dbReference>
<evidence type="ECO:0000313" key="2">
    <source>
        <dbReference type="EMBL" id="SDP18858.1"/>
    </source>
</evidence>
<feature type="domain" description="NAD(P)-binding" evidence="1">
    <location>
        <begin position="7"/>
        <end position="100"/>
    </location>
</feature>
<dbReference type="PANTHER" id="PTHR48079:SF6">
    <property type="entry name" value="NAD(P)-BINDING DOMAIN-CONTAINING PROTEIN-RELATED"/>
    <property type="match status" value="1"/>
</dbReference>
<accession>A0A1H0QQ94</accession>
<dbReference type="Proteomes" id="UP000199341">
    <property type="component" value="Unassembled WGS sequence"/>
</dbReference>
<dbReference type="PANTHER" id="PTHR48079">
    <property type="entry name" value="PROTEIN YEEZ"/>
    <property type="match status" value="1"/>
</dbReference>
<gene>
    <name evidence="2" type="ORF">SAMN05216259_11956</name>
</gene>
<proteinExistence type="predicted"/>
<dbReference type="AlphaFoldDB" id="A0A1H0QQ94"/>
<evidence type="ECO:0000313" key="3">
    <source>
        <dbReference type="Proteomes" id="UP000199341"/>
    </source>
</evidence>